<proteinExistence type="inferred from homology"/>
<evidence type="ECO:0000256" key="4">
    <source>
        <dbReference type="ARBA" id="ARBA00022432"/>
    </source>
</evidence>
<evidence type="ECO:0000256" key="8">
    <source>
        <dbReference type="ARBA" id="ARBA00023014"/>
    </source>
</evidence>
<name>A0ABR7NKG5_9FIRM</name>
<dbReference type="InterPro" id="IPR005131">
    <property type="entry name" value="Ser_deHydtase_bsu"/>
</dbReference>
<evidence type="ECO:0000256" key="1">
    <source>
        <dbReference type="ARBA" id="ARBA00001966"/>
    </source>
</evidence>
<dbReference type="InterPro" id="IPR029009">
    <property type="entry name" value="ASB_dom_sf"/>
</dbReference>
<dbReference type="PANTHER" id="PTHR30182">
    <property type="entry name" value="L-SERINE DEHYDRATASE"/>
    <property type="match status" value="1"/>
</dbReference>
<reference evidence="14 15" key="1">
    <citation type="submission" date="2020-08" db="EMBL/GenBank/DDBJ databases">
        <title>Genome public.</title>
        <authorList>
            <person name="Liu C."/>
            <person name="Sun Q."/>
        </authorList>
    </citation>
    <scope>NUCLEOTIDE SEQUENCE [LARGE SCALE GENOMIC DNA]</scope>
    <source>
        <strain evidence="14 15">BX1</strain>
    </source>
</reference>
<keyword evidence="8 11" id="KW-0411">Iron-sulfur</keyword>
<dbReference type="Proteomes" id="UP000658131">
    <property type="component" value="Unassembled WGS sequence"/>
</dbReference>
<dbReference type="Gene3D" id="3.30.1330.90">
    <property type="entry name" value="D-3-phosphoglycerate dehydrogenase, domain 3"/>
    <property type="match status" value="1"/>
</dbReference>
<evidence type="ECO:0000256" key="9">
    <source>
        <dbReference type="ARBA" id="ARBA00023239"/>
    </source>
</evidence>
<dbReference type="SUPFAM" id="SSF143548">
    <property type="entry name" value="Serine metabolism enzymes domain"/>
    <property type="match status" value="1"/>
</dbReference>
<dbReference type="InterPro" id="IPR004643">
    <property type="entry name" value="Fe-S_L-Ser_bsu"/>
</dbReference>
<comment type="caution">
    <text evidence="14">The sequence shown here is derived from an EMBL/GenBank/DDBJ whole genome shotgun (WGS) entry which is preliminary data.</text>
</comment>
<keyword evidence="4 11" id="KW-0312">Gluconeogenesis</keyword>
<evidence type="ECO:0000256" key="5">
    <source>
        <dbReference type="ARBA" id="ARBA00022485"/>
    </source>
</evidence>
<dbReference type="SUPFAM" id="SSF55021">
    <property type="entry name" value="ACT-like"/>
    <property type="match status" value="1"/>
</dbReference>
<organism evidence="14 15">
    <name type="scientific">Yanshouia hominis</name>
    <dbReference type="NCBI Taxonomy" id="2763673"/>
    <lineage>
        <taxon>Bacteria</taxon>
        <taxon>Bacillati</taxon>
        <taxon>Bacillota</taxon>
        <taxon>Clostridia</taxon>
        <taxon>Eubacteriales</taxon>
        <taxon>Oscillospiraceae</taxon>
        <taxon>Yanshouia</taxon>
    </lineage>
</organism>
<dbReference type="EMBL" id="JACRTB010000017">
    <property type="protein sequence ID" value="MBC8576896.1"/>
    <property type="molecule type" value="Genomic_DNA"/>
</dbReference>
<keyword evidence="6 11" id="KW-0479">Metal-binding</keyword>
<evidence type="ECO:0000259" key="13">
    <source>
        <dbReference type="PROSITE" id="PS51671"/>
    </source>
</evidence>
<comment type="catalytic activity">
    <reaction evidence="10 11 12">
        <text>L-serine = pyruvate + NH4(+)</text>
        <dbReference type="Rhea" id="RHEA:19169"/>
        <dbReference type="ChEBI" id="CHEBI:15361"/>
        <dbReference type="ChEBI" id="CHEBI:28938"/>
        <dbReference type="ChEBI" id="CHEBI:33384"/>
        <dbReference type="EC" id="4.3.1.17"/>
    </reaction>
</comment>
<keyword evidence="5 11" id="KW-0004">4Fe-4S</keyword>
<protein>
    <recommendedName>
        <fullName evidence="11">L-serine deaminase</fullName>
    </recommendedName>
</protein>
<dbReference type="Gene3D" id="3.30.70.260">
    <property type="match status" value="1"/>
</dbReference>
<evidence type="ECO:0000313" key="14">
    <source>
        <dbReference type="EMBL" id="MBC8576896.1"/>
    </source>
</evidence>
<comment type="similarity">
    <text evidence="3 11 12">Belongs to the iron-sulfur dependent L-serine dehydratase family.</text>
</comment>
<evidence type="ECO:0000256" key="6">
    <source>
        <dbReference type="ARBA" id="ARBA00022723"/>
    </source>
</evidence>
<dbReference type="PROSITE" id="PS51671">
    <property type="entry name" value="ACT"/>
    <property type="match status" value="1"/>
</dbReference>
<dbReference type="Pfam" id="PF01842">
    <property type="entry name" value="ACT"/>
    <property type="match status" value="1"/>
</dbReference>
<evidence type="ECO:0000256" key="12">
    <source>
        <dbReference type="RuleBase" id="RU366059"/>
    </source>
</evidence>
<dbReference type="InterPro" id="IPR002912">
    <property type="entry name" value="ACT_dom"/>
</dbReference>
<evidence type="ECO:0000256" key="3">
    <source>
        <dbReference type="ARBA" id="ARBA00008636"/>
    </source>
</evidence>
<sequence length="231" mass="24847">MEISIFKAVGPIMIGPSSSHTAGAARLARIARLIVAAPFSHVCFALHGSFAKTYRGHGTDRALVAGALGLREDDERLADSFALARRAGLSWEFTEADLGGMHENSVRMTFTLTDGSRQEITGSSIGGGQIVIRSINGFETEYSAQSSALIIRQYDRPGVVSEVSGVLAGHGINIAVMRVSRSARGETAFCIIETDDWIPREVEATLRELPNIISVRAINLIDREESTCTAI</sequence>
<dbReference type="InterPro" id="IPR045865">
    <property type="entry name" value="ACT-like_dom_sf"/>
</dbReference>
<keyword evidence="9 11" id="KW-0456">Lyase</keyword>
<accession>A0ABR7NKG5</accession>
<keyword evidence="7 11" id="KW-0408">Iron</keyword>
<evidence type="ECO:0000256" key="11">
    <source>
        <dbReference type="PIRNR" id="PIRNR036692"/>
    </source>
</evidence>
<evidence type="ECO:0000256" key="2">
    <source>
        <dbReference type="ARBA" id="ARBA00004742"/>
    </source>
</evidence>
<evidence type="ECO:0000313" key="15">
    <source>
        <dbReference type="Proteomes" id="UP000658131"/>
    </source>
</evidence>
<evidence type="ECO:0000256" key="7">
    <source>
        <dbReference type="ARBA" id="ARBA00023004"/>
    </source>
</evidence>
<dbReference type="PANTHER" id="PTHR30182:SF12">
    <property type="entry name" value="L-SERINE DEHYDRATASE, BETA CHAIN-RELATED"/>
    <property type="match status" value="1"/>
</dbReference>
<dbReference type="NCBIfam" id="TIGR00719">
    <property type="entry name" value="sda_beta"/>
    <property type="match status" value="1"/>
</dbReference>
<keyword evidence="15" id="KW-1185">Reference proteome</keyword>
<dbReference type="CDD" id="cd04903">
    <property type="entry name" value="ACT_LSD"/>
    <property type="match status" value="1"/>
</dbReference>
<gene>
    <name evidence="14" type="primary">sdaAB</name>
    <name evidence="14" type="ORF">H8717_10835</name>
</gene>
<evidence type="ECO:0000256" key="10">
    <source>
        <dbReference type="ARBA" id="ARBA00049406"/>
    </source>
</evidence>
<dbReference type="Pfam" id="PF03315">
    <property type="entry name" value="SDH_beta"/>
    <property type="match status" value="1"/>
</dbReference>
<feature type="domain" description="ACT" evidence="13">
    <location>
        <begin position="148"/>
        <end position="223"/>
    </location>
</feature>
<dbReference type="GO" id="GO:0003941">
    <property type="term" value="F:L-serine ammonia-lyase activity"/>
    <property type="evidence" value="ECO:0007669"/>
    <property type="project" value="UniProtKB-EC"/>
</dbReference>
<dbReference type="InterPro" id="IPR051318">
    <property type="entry name" value="Fe-S_L-Ser"/>
</dbReference>
<dbReference type="PIRSF" id="PIRSF036692">
    <property type="entry name" value="SDH_B"/>
    <property type="match status" value="1"/>
</dbReference>
<comment type="cofactor">
    <cofactor evidence="1 12">
        <name>[4Fe-4S] cluster</name>
        <dbReference type="ChEBI" id="CHEBI:49883"/>
    </cofactor>
</comment>
<comment type="pathway">
    <text evidence="2 11">Carbohydrate biosynthesis; gluconeogenesis.</text>
</comment>